<feature type="compositionally biased region" description="Polar residues" evidence="2">
    <location>
        <begin position="1250"/>
        <end position="1261"/>
    </location>
</feature>
<dbReference type="InterPro" id="IPR001849">
    <property type="entry name" value="PH_domain"/>
</dbReference>
<feature type="compositionally biased region" description="Polar residues" evidence="2">
    <location>
        <begin position="632"/>
        <end position="641"/>
    </location>
</feature>
<feature type="compositionally biased region" description="Pro residues" evidence="2">
    <location>
        <begin position="1159"/>
        <end position="1168"/>
    </location>
</feature>
<feature type="compositionally biased region" description="Polar residues" evidence="2">
    <location>
        <begin position="1100"/>
        <end position="1119"/>
    </location>
</feature>
<feature type="compositionally biased region" description="Basic residues" evidence="2">
    <location>
        <begin position="613"/>
        <end position="627"/>
    </location>
</feature>
<sequence>MGTFSDGPTIAMPDFAAEVGTGSSAGDMKYHLQNLLDSKEKQLQQAGTLGQRVLAQQMELEERIRQLQEADMDKGEDEELDTEATARYRELAETISTWDAENAQLSSAFGNKRSRASSPSMAPMDLPREEPERNKVAGSSAAQSRRAKNAAHRADDVEFAFEIGSGLLTEVRRLQSLLAERDKAIQDMKEEKEDLEKSVEALRTALRQQEQSADKFKEENWNLEVTLQELRTQLTDSQSSASRLESEHKRLTKSLASALTSADTHKNDSERVKGALEELQVKHDTDFAQARKAAAVLQRDKADLQQTLDRTKADLVRASKHPLRFGSPNTPNGDVDRDYLTPAGTELDEDVFTGTHGASTRRKMDNGHSLFPDFGEGLDEFGDLSPDPSPSKPFLAASHPTNEMEALQQRLAHAQRTINTLKGTLRREKELRMDYRKKLESSPGFDEGDIAEEPETPEHALDEDFEDMDSDDLPKRKVTPYRVGRGRGRGLGGRGGRGRGGLSLVERFGRAAQSPASEYSSYDQDDHTASPPPPVPALPAHFQDEDEEEPTQAPQEDEDDEFEEIVEPVEPLSNRVSVDGMDPAFANILRKTSITSSPQRASPLRQSITARGNRTRSVRGGGPRKSRGGNAYQDSRPSSLVGQPEALAAELGLGMTAGAEVDHLLNKPDAEDLATTADLADTEDLATTEDLVDTENLADTGDLVTTENFAEKEYADFECQADYTEPPPSAPPIYVTPATNDMAVQADYIPEPIQEPVAIPSVIPAAETSEMSCQTDEEPTIVPPILISASVNTDAEVTPIRIDSGAQTPVIKSSEVDIQTMDEVAVGDDLGIAYDDITNRDWSEDNTADTTLTRSAARAFLAAPAVEDDGDVTETGTETETATDTDGEGYTDARQSVFGHTPSDSREDFHSVMTMSDNDFSSDDDDSLRVARTPRSIVGGRELAVQTPVVVYEEKAISAEAPEPAPRVEIVREVIREVVHEIVYVDTPRPEVKEMSCQTDEWTPPAPVAIAAAPITMPVPVAVPASAPAIPTSVPPSPGMLYKVGSSGQQFQFISPPSTGPTTIVLPVNAPSPVAPRDSAATFNSLSRSRTSYSDRRQSIESAISSMDDTPRSRAQSGPLTVDRSRPPMMSLPPPPRQPPPTNSMLPPAFVPERRDMPPPRPSSPPPAELIQRATTPLGSVLAVPGGRPTYLGRQHGSSMPPSQQGLRQLPSTSSFRSAANAAAYAQAIHSDRSIASPRSSISSDHQLFASRSQKSATTPGTPGRDLESEHSAQGPTDPSTDPTVIHAITQTMIGEFLYKYTRRAIGKGHGERRHKRFFWVHPYTKTLYWSSADPGSSNVSESSAKSAYIEGVRSVLDPNPMPPGLYQYSVIVTTAQREMKITAPTKERHDIWLNALKYLLSRPNAGPVASPGDTTVMPTSPTSATNGEFGGVDRPPVTPSPQSQRSVRSTRNENSWNTTPRGQPSQVSVTGSVGKRSGTPAAEYLRYGPESPYSPGRSFEHVPSGPQEGDLDFELHGQEMSDDGFEGLENVRACCDGRHTVGHHHHHLHNHDQPENGDSHLDIQPPAPPRPSSPAWSFRSRSGSTHSREGNGLFGGKLRFGSRRSTKTTLSATTAGAHDR</sequence>
<name>A0A166WIE3_9AGAM</name>
<feature type="compositionally biased region" description="Polar residues" evidence="2">
    <location>
        <begin position="1272"/>
        <end position="1284"/>
    </location>
</feature>
<gene>
    <name evidence="4" type="ORF">FIBSPDRAFT_772697</name>
</gene>
<reference evidence="4 5" key="1">
    <citation type="journal article" date="2016" name="Mol. Biol. Evol.">
        <title>Comparative Genomics of Early-Diverging Mushroom-Forming Fungi Provides Insights into the Origins of Lignocellulose Decay Capabilities.</title>
        <authorList>
            <person name="Nagy L.G."/>
            <person name="Riley R."/>
            <person name="Tritt A."/>
            <person name="Adam C."/>
            <person name="Daum C."/>
            <person name="Floudas D."/>
            <person name="Sun H."/>
            <person name="Yadav J.S."/>
            <person name="Pangilinan J."/>
            <person name="Larsson K.H."/>
            <person name="Matsuura K."/>
            <person name="Barry K."/>
            <person name="Labutti K."/>
            <person name="Kuo R."/>
            <person name="Ohm R.A."/>
            <person name="Bhattacharya S.S."/>
            <person name="Shirouzu T."/>
            <person name="Yoshinaga Y."/>
            <person name="Martin F.M."/>
            <person name="Grigoriev I.V."/>
            <person name="Hibbett D.S."/>
        </authorList>
    </citation>
    <scope>NUCLEOTIDE SEQUENCE [LARGE SCALE GENOMIC DNA]</scope>
    <source>
        <strain evidence="4 5">CBS 109695</strain>
    </source>
</reference>
<feature type="coiled-coil region" evidence="1">
    <location>
        <begin position="404"/>
        <end position="431"/>
    </location>
</feature>
<dbReference type="InterPro" id="IPR011993">
    <property type="entry name" value="PH-like_dom_sf"/>
</dbReference>
<feature type="region of interest" description="Disordered" evidence="2">
    <location>
        <begin position="1070"/>
        <end position="1215"/>
    </location>
</feature>
<feature type="region of interest" description="Disordered" evidence="2">
    <location>
        <begin position="107"/>
        <end position="151"/>
    </location>
</feature>
<feature type="compositionally biased region" description="Polar residues" evidence="2">
    <location>
        <begin position="1413"/>
        <end position="1427"/>
    </location>
</feature>
<dbReference type="CDD" id="cd13365">
    <property type="entry name" value="PH_PLC_plant-like"/>
    <property type="match status" value="1"/>
</dbReference>
<dbReference type="EMBL" id="KV417481">
    <property type="protein sequence ID" value="KZP33787.1"/>
    <property type="molecule type" value="Genomic_DNA"/>
</dbReference>
<dbReference type="Proteomes" id="UP000076532">
    <property type="component" value="Unassembled WGS sequence"/>
</dbReference>
<evidence type="ECO:0000313" key="4">
    <source>
        <dbReference type="EMBL" id="KZP33787.1"/>
    </source>
</evidence>
<dbReference type="GO" id="GO:0005543">
    <property type="term" value="F:phospholipid binding"/>
    <property type="evidence" value="ECO:0007669"/>
    <property type="project" value="InterPro"/>
</dbReference>
<feature type="domain" description="PH" evidence="3">
    <location>
        <begin position="1291"/>
        <end position="1402"/>
    </location>
</feature>
<dbReference type="PROSITE" id="PS50003">
    <property type="entry name" value="PH_DOMAIN"/>
    <property type="match status" value="1"/>
</dbReference>
<feature type="compositionally biased region" description="Low complexity" evidence="2">
    <location>
        <begin position="1574"/>
        <end position="1585"/>
    </location>
</feature>
<feature type="region of interest" description="Disordered" evidence="2">
    <location>
        <begin position="434"/>
        <end position="644"/>
    </location>
</feature>
<dbReference type="Gene3D" id="2.30.29.30">
    <property type="entry name" value="Pleckstrin-homology domain (PH domain)/Phosphotyrosine-binding domain (PTB)"/>
    <property type="match status" value="1"/>
</dbReference>
<keyword evidence="1" id="KW-0175">Coiled coil</keyword>
<dbReference type="STRING" id="436010.A0A166WIE3"/>
<feature type="compositionally biased region" description="Basic residues" evidence="2">
    <location>
        <begin position="476"/>
        <end position="488"/>
    </location>
</feature>
<organism evidence="4 5">
    <name type="scientific">Athelia psychrophila</name>
    <dbReference type="NCBI Taxonomy" id="1759441"/>
    <lineage>
        <taxon>Eukaryota</taxon>
        <taxon>Fungi</taxon>
        <taxon>Dikarya</taxon>
        <taxon>Basidiomycota</taxon>
        <taxon>Agaricomycotina</taxon>
        <taxon>Agaricomycetes</taxon>
        <taxon>Agaricomycetidae</taxon>
        <taxon>Atheliales</taxon>
        <taxon>Atheliaceae</taxon>
        <taxon>Athelia</taxon>
    </lineage>
</organism>
<evidence type="ECO:0000256" key="1">
    <source>
        <dbReference type="SAM" id="Coils"/>
    </source>
</evidence>
<protein>
    <recommendedName>
        <fullName evidence="3">PH domain-containing protein</fullName>
    </recommendedName>
</protein>
<dbReference type="SUPFAM" id="SSF50729">
    <property type="entry name" value="PH domain-like"/>
    <property type="match status" value="1"/>
</dbReference>
<feature type="compositionally biased region" description="Polar residues" evidence="2">
    <location>
        <begin position="590"/>
        <end position="612"/>
    </location>
</feature>
<dbReference type="SMART" id="SM00233">
    <property type="entry name" value="PH"/>
    <property type="match status" value="1"/>
</dbReference>
<dbReference type="InterPro" id="IPR024774">
    <property type="entry name" value="PH_dom-Mcp5-type"/>
</dbReference>
<feature type="compositionally biased region" description="Pro residues" evidence="2">
    <location>
        <begin position="1130"/>
        <end position="1142"/>
    </location>
</feature>
<feature type="compositionally biased region" description="Polar residues" evidence="2">
    <location>
        <begin position="1081"/>
        <end position="1092"/>
    </location>
</feature>
<feature type="coiled-coil region" evidence="1">
    <location>
        <begin position="287"/>
        <end position="321"/>
    </location>
</feature>
<feature type="compositionally biased region" description="Basic and acidic residues" evidence="2">
    <location>
        <begin position="1551"/>
        <end position="1562"/>
    </location>
</feature>
<dbReference type="GO" id="GO:0032065">
    <property type="term" value="P:maintenance of protein location in cell cortex"/>
    <property type="evidence" value="ECO:0007669"/>
    <property type="project" value="InterPro"/>
</dbReference>
<dbReference type="Pfam" id="PF12814">
    <property type="entry name" value="Mcp5_PH"/>
    <property type="match status" value="1"/>
</dbReference>
<accession>A0A166WIE3</accession>
<feature type="compositionally biased region" description="Polar residues" evidence="2">
    <location>
        <begin position="1196"/>
        <end position="1211"/>
    </location>
</feature>
<feature type="region of interest" description="Disordered" evidence="2">
    <location>
        <begin position="1407"/>
        <end position="1511"/>
    </location>
</feature>
<evidence type="ECO:0000259" key="3">
    <source>
        <dbReference type="PROSITE" id="PS50003"/>
    </source>
</evidence>
<feature type="coiled-coil region" evidence="1">
    <location>
        <begin position="171"/>
        <end position="247"/>
    </location>
</feature>
<feature type="region of interest" description="Disordered" evidence="2">
    <location>
        <begin position="1543"/>
        <end position="1621"/>
    </location>
</feature>
<feature type="compositionally biased region" description="Basic and acidic residues" evidence="2">
    <location>
        <begin position="126"/>
        <end position="135"/>
    </location>
</feature>
<dbReference type="GO" id="GO:0005739">
    <property type="term" value="C:mitochondrion"/>
    <property type="evidence" value="ECO:0007669"/>
    <property type="project" value="TreeGrafter"/>
</dbReference>
<dbReference type="InterPro" id="IPR053005">
    <property type="entry name" value="Nuclear_Pos-Cytoskel_Interact"/>
</dbReference>
<proteinExistence type="predicted"/>
<feature type="region of interest" description="Disordered" evidence="2">
    <location>
        <begin position="868"/>
        <end position="891"/>
    </location>
</feature>
<feature type="compositionally biased region" description="Gly residues" evidence="2">
    <location>
        <begin position="489"/>
        <end position="501"/>
    </location>
</feature>
<dbReference type="PANTHER" id="PTHR28190">
    <property type="entry name" value="NUCLEAR MIGRATION PROTEIN NUM1"/>
    <property type="match status" value="1"/>
</dbReference>
<dbReference type="GO" id="GO:0000226">
    <property type="term" value="P:microtubule cytoskeleton organization"/>
    <property type="evidence" value="ECO:0007669"/>
    <property type="project" value="TreeGrafter"/>
</dbReference>
<evidence type="ECO:0000313" key="5">
    <source>
        <dbReference type="Proteomes" id="UP000076532"/>
    </source>
</evidence>
<dbReference type="OrthoDB" id="2149224at2759"/>
<feature type="compositionally biased region" description="Acidic residues" evidence="2">
    <location>
        <begin position="544"/>
        <end position="567"/>
    </location>
</feature>
<dbReference type="GO" id="GO:0015631">
    <property type="term" value="F:tubulin binding"/>
    <property type="evidence" value="ECO:0007669"/>
    <property type="project" value="TreeGrafter"/>
</dbReference>
<feature type="region of interest" description="Disordered" evidence="2">
    <location>
        <begin position="1234"/>
        <end position="1284"/>
    </location>
</feature>
<feature type="compositionally biased region" description="Polar residues" evidence="2">
    <location>
        <begin position="1441"/>
        <end position="1472"/>
    </location>
</feature>
<feature type="compositionally biased region" description="Low complexity" evidence="2">
    <location>
        <begin position="1234"/>
        <end position="1245"/>
    </location>
</feature>
<evidence type="ECO:0000256" key="2">
    <source>
        <dbReference type="SAM" id="MobiDB-lite"/>
    </source>
</evidence>
<feature type="compositionally biased region" description="Acidic residues" evidence="2">
    <location>
        <begin position="446"/>
        <end position="455"/>
    </location>
</feature>
<dbReference type="GO" id="GO:0005938">
    <property type="term" value="C:cell cortex"/>
    <property type="evidence" value="ECO:0007669"/>
    <property type="project" value="InterPro"/>
</dbReference>
<keyword evidence="5" id="KW-1185">Reference proteome</keyword>
<dbReference type="PANTHER" id="PTHR28190:SF1">
    <property type="entry name" value="NUCLEAR MIGRATION PROTEIN NUM1"/>
    <property type="match status" value="1"/>
</dbReference>